<gene>
    <name evidence="2" type="ORF">CEURO_LOCUS21344</name>
</gene>
<organism evidence="2 3">
    <name type="scientific">Cuscuta europaea</name>
    <name type="common">European dodder</name>
    <dbReference type="NCBI Taxonomy" id="41803"/>
    <lineage>
        <taxon>Eukaryota</taxon>
        <taxon>Viridiplantae</taxon>
        <taxon>Streptophyta</taxon>
        <taxon>Embryophyta</taxon>
        <taxon>Tracheophyta</taxon>
        <taxon>Spermatophyta</taxon>
        <taxon>Magnoliopsida</taxon>
        <taxon>eudicotyledons</taxon>
        <taxon>Gunneridae</taxon>
        <taxon>Pentapetalae</taxon>
        <taxon>asterids</taxon>
        <taxon>lamiids</taxon>
        <taxon>Solanales</taxon>
        <taxon>Convolvulaceae</taxon>
        <taxon>Cuscuteae</taxon>
        <taxon>Cuscuta</taxon>
        <taxon>Cuscuta subgen. Cuscuta</taxon>
    </lineage>
</organism>
<feature type="compositionally biased region" description="Low complexity" evidence="1">
    <location>
        <begin position="162"/>
        <end position="176"/>
    </location>
</feature>
<evidence type="ECO:0000313" key="3">
    <source>
        <dbReference type="Proteomes" id="UP001152484"/>
    </source>
</evidence>
<sequence length="199" mass="22380">MYSDCVQMFLEAELRIHHGGISLKVHNCHMLTMEMLKPLWNDASTLELIGMAKNWGIVDVYVDTIDEAQLISEYALPFTGAVEEVVDTEQRVDADHACENVEGNAAEEEEDILPAGHDNSSGEEQDEGNNGSDGDLIDKKTTWVKKQQQRDDLHLDVEGEQSSVYYDSDDPPSYYSKPEHEDAQGCEVQSRRKAKLSFI</sequence>
<comment type="caution">
    <text evidence="2">The sequence shown here is derived from an EMBL/GenBank/DDBJ whole genome shotgun (WGS) entry which is preliminary data.</text>
</comment>
<feature type="region of interest" description="Disordered" evidence="1">
    <location>
        <begin position="114"/>
        <end position="199"/>
    </location>
</feature>
<keyword evidence="3" id="KW-1185">Reference proteome</keyword>
<evidence type="ECO:0000313" key="2">
    <source>
        <dbReference type="EMBL" id="CAH9116965.1"/>
    </source>
</evidence>
<accession>A0A9P0ZYF8</accession>
<protein>
    <submittedName>
        <fullName evidence="2">Uncharacterized protein</fullName>
    </submittedName>
</protein>
<reference evidence="2" key="1">
    <citation type="submission" date="2022-07" db="EMBL/GenBank/DDBJ databases">
        <authorList>
            <person name="Macas J."/>
            <person name="Novak P."/>
            <person name="Neumann P."/>
        </authorList>
    </citation>
    <scope>NUCLEOTIDE SEQUENCE</scope>
</reference>
<dbReference type="AlphaFoldDB" id="A0A9P0ZYF8"/>
<dbReference type="Proteomes" id="UP001152484">
    <property type="component" value="Unassembled WGS sequence"/>
</dbReference>
<proteinExistence type="predicted"/>
<feature type="compositionally biased region" description="Basic and acidic residues" evidence="1">
    <location>
        <begin position="148"/>
        <end position="157"/>
    </location>
</feature>
<name>A0A9P0ZYF8_CUSEU</name>
<evidence type="ECO:0000256" key="1">
    <source>
        <dbReference type="SAM" id="MobiDB-lite"/>
    </source>
</evidence>
<dbReference type="EMBL" id="CAMAPE010000073">
    <property type="protein sequence ID" value="CAH9116965.1"/>
    <property type="molecule type" value="Genomic_DNA"/>
</dbReference>